<dbReference type="InterPro" id="IPR000515">
    <property type="entry name" value="MetI-like"/>
</dbReference>
<dbReference type="RefSeq" id="WP_127934105.1">
    <property type="nucleotide sequence ID" value="NZ_SAUN01000001.1"/>
</dbReference>
<evidence type="ECO:0000256" key="2">
    <source>
        <dbReference type="ARBA" id="ARBA00022448"/>
    </source>
</evidence>
<feature type="transmembrane region" description="Helical" evidence="7">
    <location>
        <begin position="286"/>
        <end position="307"/>
    </location>
</feature>
<feature type="domain" description="ABC transmembrane type-1" evidence="8">
    <location>
        <begin position="95"/>
        <end position="299"/>
    </location>
</feature>
<sequence length="318" mass="33350">MLSYIVRRLPTAALTVVLTSVVVFLLIGLLPGSPASVILGDQADPAAVAALEQRMGLDRPMVQQYADWARGLVTGDLGTSYISGAPIAETLGAAAGATAELALASLIVTALTGAAFGIAAATARRRATQAVIRGASALIFGVPEYVLGILLILLFAITVRLLPAGGREPLLADPEIGIQYLAMPAIALGLHSGVVVGRFLETELRRQLEEEYLDTARAKGVSARRVLWRHALPNALPPVVTVLGMRVGHVLGGAVVIEAVFAWPGLGQVLANAVVSHDYLIIQDLVVYFVVVFIVVQVTGDLIHAALDPRVRLEGEAS</sequence>
<comment type="caution">
    <text evidence="9">The sequence shown here is derived from an EMBL/GenBank/DDBJ whole genome shotgun (WGS) entry which is preliminary data.</text>
</comment>
<dbReference type="Gene3D" id="1.10.3720.10">
    <property type="entry name" value="MetI-like"/>
    <property type="match status" value="1"/>
</dbReference>
<feature type="transmembrane region" description="Helical" evidence="7">
    <location>
        <begin position="101"/>
        <end position="123"/>
    </location>
</feature>
<gene>
    <name evidence="9" type="ORF">EDD27_4550</name>
</gene>
<dbReference type="OrthoDB" id="9778910at2"/>
<keyword evidence="5 7" id="KW-1133">Transmembrane helix</keyword>
<evidence type="ECO:0000313" key="10">
    <source>
        <dbReference type="Proteomes" id="UP000284824"/>
    </source>
</evidence>
<comment type="similarity">
    <text evidence="7">Belongs to the binding-protein-dependent transport system permease family.</text>
</comment>
<dbReference type="InterPro" id="IPR035906">
    <property type="entry name" value="MetI-like_sf"/>
</dbReference>
<dbReference type="PROSITE" id="PS50928">
    <property type="entry name" value="ABC_TM1"/>
    <property type="match status" value="1"/>
</dbReference>
<protein>
    <submittedName>
        <fullName evidence="9">Peptide/nickel transport system permease protein</fullName>
    </submittedName>
</protein>
<proteinExistence type="inferred from homology"/>
<organism evidence="9 10">
    <name type="scientific">Nonomuraea polychroma</name>
    <dbReference type="NCBI Taxonomy" id="46176"/>
    <lineage>
        <taxon>Bacteria</taxon>
        <taxon>Bacillati</taxon>
        <taxon>Actinomycetota</taxon>
        <taxon>Actinomycetes</taxon>
        <taxon>Streptosporangiales</taxon>
        <taxon>Streptosporangiaceae</taxon>
        <taxon>Nonomuraea</taxon>
    </lineage>
</organism>
<feature type="transmembrane region" description="Helical" evidence="7">
    <location>
        <begin position="135"/>
        <end position="157"/>
    </location>
</feature>
<feature type="transmembrane region" description="Helical" evidence="7">
    <location>
        <begin position="12"/>
        <end position="30"/>
    </location>
</feature>
<dbReference type="Pfam" id="PF00528">
    <property type="entry name" value="BPD_transp_1"/>
    <property type="match status" value="1"/>
</dbReference>
<keyword evidence="4 7" id="KW-0812">Transmembrane</keyword>
<reference evidence="9 10" key="1">
    <citation type="submission" date="2019-01" db="EMBL/GenBank/DDBJ databases">
        <title>Sequencing the genomes of 1000 actinobacteria strains.</title>
        <authorList>
            <person name="Klenk H.-P."/>
        </authorList>
    </citation>
    <scope>NUCLEOTIDE SEQUENCE [LARGE SCALE GENOMIC DNA]</scope>
    <source>
        <strain evidence="9 10">DSM 43925</strain>
    </source>
</reference>
<name>A0A438M895_9ACTN</name>
<dbReference type="Pfam" id="PF19300">
    <property type="entry name" value="BPD_transp_1_N"/>
    <property type="match status" value="1"/>
</dbReference>
<dbReference type="InterPro" id="IPR045621">
    <property type="entry name" value="BPD_transp_1_N"/>
</dbReference>
<dbReference type="Proteomes" id="UP000284824">
    <property type="component" value="Unassembled WGS sequence"/>
</dbReference>
<feature type="transmembrane region" description="Helical" evidence="7">
    <location>
        <begin position="247"/>
        <end position="266"/>
    </location>
</feature>
<evidence type="ECO:0000256" key="6">
    <source>
        <dbReference type="ARBA" id="ARBA00023136"/>
    </source>
</evidence>
<dbReference type="EMBL" id="SAUN01000001">
    <property type="protein sequence ID" value="RVX41943.1"/>
    <property type="molecule type" value="Genomic_DNA"/>
</dbReference>
<evidence type="ECO:0000313" key="9">
    <source>
        <dbReference type="EMBL" id="RVX41943.1"/>
    </source>
</evidence>
<feature type="transmembrane region" description="Helical" evidence="7">
    <location>
        <begin position="177"/>
        <end position="200"/>
    </location>
</feature>
<dbReference type="GO" id="GO:0005886">
    <property type="term" value="C:plasma membrane"/>
    <property type="evidence" value="ECO:0007669"/>
    <property type="project" value="UniProtKB-SubCell"/>
</dbReference>
<evidence type="ECO:0000256" key="5">
    <source>
        <dbReference type="ARBA" id="ARBA00022989"/>
    </source>
</evidence>
<dbReference type="AlphaFoldDB" id="A0A438M895"/>
<dbReference type="CDD" id="cd06261">
    <property type="entry name" value="TM_PBP2"/>
    <property type="match status" value="1"/>
</dbReference>
<dbReference type="GO" id="GO:0055085">
    <property type="term" value="P:transmembrane transport"/>
    <property type="evidence" value="ECO:0007669"/>
    <property type="project" value="InterPro"/>
</dbReference>
<dbReference type="SUPFAM" id="SSF161098">
    <property type="entry name" value="MetI-like"/>
    <property type="match status" value="1"/>
</dbReference>
<keyword evidence="10" id="KW-1185">Reference proteome</keyword>
<evidence type="ECO:0000256" key="1">
    <source>
        <dbReference type="ARBA" id="ARBA00004651"/>
    </source>
</evidence>
<keyword evidence="6 7" id="KW-0472">Membrane</keyword>
<dbReference type="PANTHER" id="PTHR43163">
    <property type="entry name" value="DIPEPTIDE TRANSPORT SYSTEM PERMEASE PROTEIN DPPB-RELATED"/>
    <property type="match status" value="1"/>
</dbReference>
<accession>A0A438M895</accession>
<comment type="subcellular location">
    <subcellularLocation>
        <location evidence="1 7">Cell membrane</location>
        <topology evidence="1 7">Multi-pass membrane protein</topology>
    </subcellularLocation>
</comment>
<evidence type="ECO:0000256" key="3">
    <source>
        <dbReference type="ARBA" id="ARBA00022475"/>
    </source>
</evidence>
<evidence type="ECO:0000256" key="4">
    <source>
        <dbReference type="ARBA" id="ARBA00022692"/>
    </source>
</evidence>
<keyword evidence="3" id="KW-1003">Cell membrane</keyword>
<keyword evidence="2 7" id="KW-0813">Transport</keyword>
<evidence type="ECO:0000256" key="7">
    <source>
        <dbReference type="RuleBase" id="RU363032"/>
    </source>
</evidence>
<evidence type="ECO:0000259" key="8">
    <source>
        <dbReference type="PROSITE" id="PS50928"/>
    </source>
</evidence>
<dbReference type="PANTHER" id="PTHR43163:SF6">
    <property type="entry name" value="DIPEPTIDE TRANSPORT SYSTEM PERMEASE PROTEIN DPPB-RELATED"/>
    <property type="match status" value="1"/>
</dbReference>